<name>A0ABT2TMY3_9FIRM</name>
<feature type="transmembrane region" description="Helical" evidence="8">
    <location>
        <begin position="294"/>
        <end position="315"/>
    </location>
</feature>
<dbReference type="RefSeq" id="WP_158425636.1">
    <property type="nucleotide sequence ID" value="NZ_JAOQJQ010000005.1"/>
</dbReference>
<evidence type="ECO:0000256" key="2">
    <source>
        <dbReference type="ARBA" id="ARBA00009261"/>
    </source>
</evidence>
<feature type="transmembrane region" description="Helical" evidence="8">
    <location>
        <begin position="249"/>
        <end position="268"/>
    </location>
</feature>
<keyword evidence="4" id="KW-1003">Cell membrane</keyword>
<keyword evidence="7 8" id="KW-0472">Membrane</keyword>
<dbReference type="EMBL" id="JAOQJQ010000005">
    <property type="protein sequence ID" value="MCU6762977.1"/>
    <property type="molecule type" value="Genomic_DNA"/>
</dbReference>
<keyword evidence="6 8" id="KW-1133">Transmembrane helix</keyword>
<evidence type="ECO:0008006" key="11">
    <source>
        <dbReference type="Google" id="ProtNLM"/>
    </source>
</evidence>
<evidence type="ECO:0000256" key="5">
    <source>
        <dbReference type="ARBA" id="ARBA00022692"/>
    </source>
</evidence>
<feature type="transmembrane region" description="Helical" evidence="8">
    <location>
        <begin position="94"/>
        <end position="111"/>
    </location>
</feature>
<feature type="transmembrane region" description="Helical" evidence="8">
    <location>
        <begin position="411"/>
        <end position="430"/>
    </location>
</feature>
<feature type="transmembrane region" description="Helical" evidence="8">
    <location>
        <begin position="132"/>
        <end position="159"/>
    </location>
</feature>
<evidence type="ECO:0000256" key="4">
    <source>
        <dbReference type="ARBA" id="ARBA00022475"/>
    </source>
</evidence>
<feature type="transmembrane region" description="Helical" evidence="8">
    <location>
        <begin position="57"/>
        <end position="82"/>
    </location>
</feature>
<evidence type="ECO:0000256" key="6">
    <source>
        <dbReference type="ARBA" id="ARBA00022989"/>
    </source>
</evidence>
<comment type="subcellular location">
    <subcellularLocation>
        <location evidence="1">Cell membrane</location>
        <topology evidence="1">Multi-pass membrane protein</topology>
    </subcellularLocation>
</comment>
<keyword evidence="5 8" id="KW-0812">Transmembrane</keyword>
<keyword evidence="3" id="KW-0813">Transport</keyword>
<evidence type="ECO:0000256" key="7">
    <source>
        <dbReference type="ARBA" id="ARBA00023136"/>
    </source>
</evidence>
<evidence type="ECO:0000313" key="9">
    <source>
        <dbReference type="EMBL" id="MCU6762977.1"/>
    </source>
</evidence>
<evidence type="ECO:0000313" key="10">
    <source>
        <dbReference type="Proteomes" id="UP001652442"/>
    </source>
</evidence>
<reference evidence="9 10" key="1">
    <citation type="journal article" date="2021" name="ISME Commun">
        <title>Automated analysis of genomic sequences facilitates high-throughput and comprehensive description of bacteria.</title>
        <authorList>
            <person name="Hitch T.C.A."/>
        </authorList>
    </citation>
    <scope>NUCLEOTIDE SEQUENCE [LARGE SCALE GENOMIC DNA]</scope>
    <source>
        <strain evidence="9 10">Sanger_109</strain>
    </source>
</reference>
<keyword evidence="10" id="KW-1185">Reference proteome</keyword>
<gene>
    <name evidence="9" type="ORF">OCV88_11670</name>
</gene>
<accession>A0ABT2TMY3</accession>
<feature type="transmembrane region" description="Helical" evidence="8">
    <location>
        <begin position="179"/>
        <end position="198"/>
    </location>
</feature>
<feature type="transmembrane region" description="Helical" evidence="8">
    <location>
        <begin position="384"/>
        <end position="405"/>
    </location>
</feature>
<feature type="transmembrane region" description="Helical" evidence="8">
    <location>
        <begin position="210"/>
        <end position="229"/>
    </location>
</feature>
<dbReference type="Proteomes" id="UP001652442">
    <property type="component" value="Unassembled WGS sequence"/>
</dbReference>
<feature type="transmembrane region" description="Helical" evidence="8">
    <location>
        <begin position="19"/>
        <end position="36"/>
    </location>
</feature>
<evidence type="ECO:0000256" key="8">
    <source>
        <dbReference type="SAM" id="Phobius"/>
    </source>
</evidence>
<comment type="similarity">
    <text evidence="2">Belongs to the alanine or glycine:cation symporter (AGCS) (TC 2.A.25) family.</text>
</comment>
<dbReference type="PANTHER" id="PTHR30330:SF7">
    <property type="entry name" value="SODIUM_PROTON-DEPENDENT ALANINE CARRIER PROTEIN YRBD-RELATED"/>
    <property type="match status" value="1"/>
</dbReference>
<feature type="transmembrane region" description="Helical" evidence="8">
    <location>
        <begin position="347"/>
        <end position="372"/>
    </location>
</feature>
<dbReference type="PANTHER" id="PTHR30330">
    <property type="entry name" value="AGSS FAMILY TRANSPORTER, SODIUM-ALANINE"/>
    <property type="match status" value="1"/>
</dbReference>
<comment type="caution">
    <text evidence="9">The sequence shown here is derived from an EMBL/GenBank/DDBJ whole genome shotgun (WGS) entry which is preliminary data.</text>
</comment>
<sequence length="438" mass="47800">MNEILESAEQMIGLISSKIWPVFLPFMLAASAYISIKTIFQLNRKTTRRSPMHLKNVIGPASVSLGAMIGTGAIIGVLGSLSNLAAQGQTNFEAIAIWALIGSVIMIPLSYSETVNSKVMKKMPREYISDFLGRWAGFIFAAAFAALYIFGFGGFQFSGIDAVVSIVAERFADTSLSEMQRYVFVIIPVILIAAVIVLSRKHSIFMKAMTYMIFVAVVCYFAFFIFFIARTNQYIPTYFARMITGMQNPVNAMFGIPLGLILGMQRVLQTAETGLGAMAMAAVEADTKPREAGLISLVPTIITVFVSIFVTSYVASYGVSVGAASYPADSIGRLGDYIRTAVEVTGYFGLVVLCLFTVLSALTTLLGSYFFLSQLFSDHENRNIIVYLIVIILAGTLAVFGLNIVFDAVDLLLFLVAALNVAALTVYVSGPWKKYRFR</sequence>
<organism evidence="9 10">
    <name type="scientific">Brotonthovivens ammoniilytica</name>
    <dbReference type="NCBI Taxonomy" id="2981725"/>
    <lineage>
        <taxon>Bacteria</taxon>
        <taxon>Bacillati</taxon>
        <taxon>Bacillota</taxon>
        <taxon>Clostridia</taxon>
        <taxon>Lachnospirales</taxon>
        <taxon>Lachnospiraceae</taxon>
        <taxon>Brotonthovivens</taxon>
    </lineage>
</organism>
<dbReference type="InterPro" id="IPR001463">
    <property type="entry name" value="Na/Ala_symport"/>
</dbReference>
<evidence type="ECO:0000256" key="1">
    <source>
        <dbReference type="ARBA" id="ARBA00004651"/>
    </source>
</evidence>
<protein>
    <recommendedName>
        <fullName evidence="11">Sodium:alanine symporter family protein</fullName>
    </recommendedName>
</protein>
<evidence type="ECO:0000256" key="3">
    <source>
        <dbReference type="ARBA" id="ARBA00022448"/>
    </source>
</evidence>
<proteinExistence type="inferred from homology"/>